<proteinExistence type="predicted"/>
<keyword evidence="2" id="KW-1185">Reference proteome</keyword>
<reference evidence="1" key="1">
    <citation type="submission" date="2022-07" db="EMBL/GenBank/DDBJ databases">
        <title>Genome Sequence of Phlebia brevispora.</title>
        <authorList>
            <person name="Buettner E."/>
        </authorList>
    </citation>
    <scope>NUCLEOTIDE SEQUENCE</scope>
    <source>
        <strain evidence="1">MPL23</strain>
    </source>
</reference>
<name>A0ACC1T8Z7_9APHY</name>
<evidence type="ECO:0000313" key="1">
    <source>
        <dbReference type="EMBL" id="KAJ3555749.1"/>
    </source>
</evidence>
<evidence type="ECO:0000313" key="2">
    <source>
        <dbReference type="Proteomes" id="UP001148662"/>
    </source>
</evidence>
<gene>
    <name evidence="1" type="ORF">NM688_g2400</name>
</gene>
<protein>
    <submittedName>
        <fullName evidence="1">Uncharacterized protein</fullName>
    </submittedName>
</protein>
<dbReference type="EMBL" id="JANHOG010000302">
    <property type="protein sequence ID" value="KAJ3555749.1"/>
    <property type="molecule type" value="Genomic_DNA"/>
</dbReference>
<dbReference type="Proteomes" id="UP001148662">
    <property type="component" value="Unassembled WGS sequence"/>
</dbReference>
<organism evidence="1 2">
    <name type="scientific">Phlebia brevispora</name>
    <dbReference type="NCBI Taxonomy" id="194682"/>
    <lineage>
        <taxon>Eukaryota</taxon>
        <taxon>Fungi</taxon>
        <taxon>Dikarya</taxon>
        <taxon>Basidiomycota</taxon>
        <taxon>Agaricomycotina</taxon>
        <taxon>Agaricomycetes</taxon>
        <taxon>Polyporales</taxon>
        <taxon>Meruliaceae</taxon>
        <taxon>Phlebia</taxon>
    </lineage>
</organism>
<sequence length="371" mass="42176">MASKATRLRVISLYKELHRLGREYPDPAYNFHGRLRGLFEKNKNLTDEAEIEKAIKLGEYIRNETIALYKLRKYRHLKRMYPEHSVMDPFTDLHPLDEKSKMLPQKSLHDLKPGSGRPRKVIRTPRVDCTMLLRVAAEHVPFARASRFDAYIGQAAWMSSSLGSERERMMSRTQGRIDACYYLYAQSVRHVCFSDGIGSIAYALPLIAAPSNSFLSSALSPTQTNIPIVTSKISEFLSPFSLSYTKHTRRFDQHTLEKEKQRNLKKEQHKTSTPIRNAPGWNEYLASASEAAIKADRSDFTPEEMASETLKHVKSRHENNNEERVDAYEASYERDETTGPLGDAAHKGTVEEVKVKERVSQKGKGTSPGSA</sequence>
<comment type="caution">
    <text evidence="1">The sequence shown here is derived from an EMBL/GenBank/DDBJ whole genome shotgun (WGS) entry which is preliminary data.</text>
</comment>
<accession>A0ACC1T8Z7</accession>